<dbReference type="InterPro" id="IPR011009">
    <property type="entry name" value="Kinase-like_dom_sf"/>
</dbReference>
<keyword evidence="1" id="KW-0812">Transmembrane</keyword>
<dbReference type="SUPFAM" id="SSF56112">
    <property type="entry name" value="Protein kinase-like (PK-like)"/>
    <property type="match status" value="1"/>
</dbReference>
<keyword evidence="1" id="KW-0472">Membrane</keyword>
<proteinExistence type="predicted"/>
<feature type="transmembrane region" description="Helical" evidence="1">
    <location>
        <begin position="153"/>
        <end position="173"/>
    </location>
</feature>
<dbReference type="Gene3D" id="1.10.510.10">
    <property type="entry name" value="Transferase(Phosphotransferase) domain 1"/>
    <property type="match status" value="1"/>
</dbReference>
<dbReference type="Proteomes" id="UP000318141">
    <property type="component" value="Unassembled WGS sequence"/>
</dbReference>
<sequence length="562" mass="61163">MSRVAGRDIAAPVIASVPPPAKSTESADSRGLSFSASRADACDLHKAAWQACLSGMDALQKEFDAHPARLGTGKALGARFERCKALVQRAGAALLAVTRPTATPPGYSRETGGTEPCSPELRAWLALTRARLEVEGLAKDAKAAARLYAPRRLFAKVGILAAGIAIALAGVAVTMLFPAALPAVACSLMVAFGGGMAFSSAICAFFQVKREDAAFAMCFLGGKALAQLNDIVGQAERHAIARENKAAKLLQKTWRRHVGHVDALRQQAPSSGDDAKFVTTHHAGPGGARTYVHYRDRRDAQKERMPPTLALWGPGHQGPELGEGGYNRVQRGPMGLVIREETQSVAALQGAPIGRFADLDSFVGAVRISRTISVARFAGTPLDRILSRGDKVPLSYFKQASMDLKTAHRRKMFHRDIKPSNMTLKDKRVHFIDCDSMIDMQSCIRPQACFFTPRYASVDATKGDAELGLKTADEFAFLISMIETTIDCPDEVTDWLEKRAVWRQDPGWAPHLDLPPPRVVDEWLEKNTTMAPMLKNLVRNVTSYLLGPNLHLHDLMKWPEEA</sequence>
<evidence type="ECO:0000313" key="2">
    <source>
        <dbReference type="EMBL" id="TWG89335.1"/>
    </source>
</evidence>
<dbReference type="EMBL" id="VLJN01000001">
    <property type="protein sequence ID" value="TWG89335.1"/>
    <property type="molecule type" value="Genomic_DNA"/>
</dbReference>
<name>A0A562BVS2_9BURK</name>
<organism evidence="2 3">
    <name type="scientific">Cupriavidus gilardii J11</name>
    <dbReference type="NCBI Taxonomy" id="936133"/>
    <lineage>
        <taxon>Bacteria</taxon>
        <taxon>Pseudomonadati</taxon>
        <taxon>Pseudomonadota</taxon>
        <taxon>Betaproteobacteria</taxon>
        <taxon>Burkholderiales</taxon>
        <taxon>Burkholderiaceae</taxon>
        <taxon>Cupriavidus</taxon>
    </lineage>
</organism>
<reference evidence="2 3" key="1">
    <citation type="submission" date="2019-07" db="EMBL/GenBank/DDBJ databases">
        <title>Genome sequencing of lignin-degrading bacterial isolates.</title>
        <authorList>
            <person name="Gladden J."/>
        </authorList>
    </citation>
    <scope>NUCLEOTIDE SEQUENCE [LARGE SCALE GENOMIC DNA]</scope>
    <source>
        <strain evidence="2 3">J11</strain>
    </source>
</reference>
<gene>
    <name evidence="2" type="ORF">L602_000100002250</name>
</gene>
<feature type="transmembrane region" description="Helical" evidence="1">
    <location>
        <begin position="179"/>
        <end position="206"/>
    </location>
</feature>
<evidence type="ECO:0000256" key="1">
    <source>
        <dbReference type="SAM" id="Phobius"/>
    </source>
</evidence>
<dbReference type="AlphaFoldDB" id="A0A562BVS2"/>
<evidence type="ECO:0000313" key="3">
    <source>
        <dbReference type="Proteomes" id="UP000318141"/>
    </source>
</evidence>
<protein>
    <submittedName>
        <fullName evidence="2">Uncharacterized protein</fullName>
    </submittedName>
</protein>
<comment type="caution">
    <text evidence="2">The sequence shown here is derived from an EMBL/GenBank/DDBJ whole genome shotgun (WGS) entry which is preliminary data.</text>
</comment>
<keyword evidence="3" id="KW-1185">Reference proteome</keyword>
<keyword evidence="1" id="KW-1133">Transmembrane helix</keyword>
<accession>A0A562BVS2</accession>
<dbReference type="OrthoDB" id="9801841at2"/>